<proteinExistence type="predicted"/>
<evidence type="ECO:0000256" key="1">
    <source>
        <dbReference type="SAM" id="Coils"/>
    </source>
</evidence>
<keyword evidence="1" id="KW-0175">Coiled coil</keyword>
<feature type="region of interest" description="Disordered" evidence="2">
    <location>
        <begin position="703"/>
        <end position="748"/>
    </location>
</feature>
<protein>
    <submittedName>
        <fullName evidence="3">Uncharacterized protein</fullName>
    </submittedName>
</protein>
<dbReference type="Proteomes" id="UP000887116">
    <property type="component" value="Unassembled WGS sequence"/>
</dbReference>
<accession>A0A8X6LFM6</accession>
<name>A0A8X6LFM6_TRICU</name>
<reference evidence="3" key="1">
    <citation type="submission" date="2020-07" db="EMBL/GenBank/DDBJ databases">
        <title>Multicomponent nature underlies the extraordinary mechanical properties of spider dragline silk.</title>
        <authorList>
            <person name="Kono N."/>
            <person name="Nakamura H."/>
            <person name="Mori M."/>
            <person name="Yoshida Y."/>
            <person name="Ohtoshi R."/>
            <person name="Malay A.D."/>
            <person name="Moran D.A.P."/>
            <person name="Tomita M."/>
            <person name="Numata K."/>
            <person name="Arakawa K."/>
        </authorList>
    </citation>
    <scope>NUCLEOTIDE SEQUENCE</scope>
</reference>
<feature type="coiled-coil region" evidence="1">
    <location>
        <begin position="1294"/>
        <end position="1357"/>
    </location>
</feature>
<evidence type="ECO:0000256" key="2">
    <source>
        <dbReference type="SAM" id="MobiDB-lite"/>
    </source>
</evidence>
<feature type="compositionally biased region" description="Basic and acidic residues" evidence="2">
    <location>
        <begin position="703"/>
        <end position="712"/>
    </location>
</feature>
<feature type="region of interest" description="Disordered" evidence="2">
    <location>
        <begin position="1509"/>
        <end position="1562"/>
    </location>
</feature>
<comment type="caution">
    <text evidence="3">The sequence shown here is derived from an EMBL/GenBank/DDBJ whole genome shotgun (WGS) entry which is preliminary data.</text>
</comment>
<feature type="coiled-coil region" evidence="1">
    <location>
        <begin position="65"/>
        <end position="95"/>
    </location>
</feature>
<feature type="compositionally biased region" description="Basic and acidic residues" evidence="2">
    <location>
        <begin position="720"/>
        <end position="748"/>
    </location>
</feature>
<keyword evidence="4" id="KW-1185">Reference proteome</keyword>
<dbReference type="EMBL" id="BMAO01025851">
    <property type="protein sequence ID" value="GFR05394.1"/>
    <property type="molecule type" value="Genomic_DNA"/>
</dbReference>
<sequence>MPSFFTQYNSFESRLEAAMNAGDVKLVQILLGPEYCQVWQYWAVHAIISHNMLAMERAGSHKLPLNIYIKMISELEKQRKLLDKQKKFLEGKENEAAKGIIETRKLLKKLFDITRDEAKEYRGKIAEANRVVDGAHHLFHVPGEAGHVPYYIADNLEQASSQNSCQSLMGRNRPAFSYESALGCVSSALKSIDKVTKTKVVHECDLLTEVTEKIIDKEVCQDVGKLTRVLHYLDTGDYWLNGDNAQALDDVINNIPERIPDGVFRAANLIPGAEAVSRLARAIPVSPRSIARGTIIALRHTLGEVLGFLENKYDDISKLDCVEKKITQTENMIECFIKLRDDKQRMNEKLYKAEKDIERNVLDQLLDGKPIKKYFVEQMYDKLLNRYLNYFFKEEERPFYNEQFKPSTLLLEDINRWKNECGNDDKCAERIKNAIRKEIESKPRDYGKFKDILANEIRKTNPNLDVMSVLIANCANAVGMKEMLLGKLDPNVGKFITKSPDTIIMEAHDMLFDFYKYDNTLALASVFPTKLGEFERTSTDRIVWDNTGEKNFQALAKEFVRFMGDMEKRREKGQLGRYHYKSVELFYWAFFDLFRFKRRESASRNEYSEIDRAMAEFCDIVTYAPVCDGQGMMYDYIEKIKQRALNEKNRDVQGLYRVITGQTWRGWWNSWWNDNFKETSGDCGIANFLKEMEEAINKLIEEEKEAKDKESGVRMQQANERAEQETQRAEQETRRAEQETRRAEQETRRAEQIKIIGGVFTKKMFKLNDEELRDVVADSQGEIVEAITRHVMEHDSSPGQVLDAIIEEVISNRDQVMREGAVGDELIKAGIRSFSSQGTLLSDVNNNVIRFLSDHRKYRILWWEFGPTLLDHLHGVKEGKLPDYTKNGLILTYSIASIVTLVSFASTRRAVFTAAVTSGVILLGMVTTAAIDYHRTKRQNNGEVRGQEYYFELLTLLGETPQYWWWPWSRKIKDIKVTERQKDRAINYNDYSFISRLFYFLFTNVISHQFYATRCGYLYNYQKLGGKMPFVLDFNWPWQAKQPIYDTENKLEIKSNNLIREILNVNNESNVTLKKALTTLQFGWLLHHLDESLKSVRMGAKTKEEHDQYCKKLIAETQRLSLIYHSDKKNNRQEGVDADAEQRLINEAIKVLRNVHKHVVEKNNKTYNEYYGVYRLYGELPMKELNNDKKDIFSVVKVSPFDGRSVLLSKLGVLASYEEGELMSSRNEYIGEAKKIVRCFQDILKLLRECKKEDIYNFAKKKKEEFDQRRNSERYRYSKDWVHEVKIDLKEEGLETIKKIIDAQEKAFNQYEKDYPGLYSDYWVEQLQGLSRNCQEYKELEVIKEAVEELYNESKEQHKILIGKGRGVADSLFVQPILSYRTLVKACHKFVMGLHDDIVKKNKVCYGDLQYALSETGVDSKFVKESKEGIEKLSEMELLDFLNEMVNNYYQNGSLAIKPLGRRKVKRMMSCFTSEDGSDTEMIHLIVFMLNHLEKRFDDKFKKQETYFDRREKEERESKARSEELKKMLEEAEQRAEQETQRAEQETRRAEQETRRAEQETRRAEQIKIIGGVFTKRVVKLNDKELRDVVANSQGEIVEAITKHVMEHNSSPEQVLDAIIEEVISNRDQVMREGAVGDELINKALEEMNETEVDLSTFFQDVDVSQDATAKIQK</sequence>
<evidence type="ECO:0000313" key="3">
    <source>
        <dbReference type="EMBL" id="GFR05394.1"/>
    </source>
</evidence>
<dbReference type="OrthoDB" id="8374493at2759"/>
<organism evidence="3 4">
    <name type="scientific">Trichonephila clavata</name>
    <name type="common">Joro spider</name>
    <name type="synonym">Nephila clavata</name>
    <dbReference type="NCBI Taxonomy" id="2740835"/>
    <lineage>
        <taxon>Eukaryota</taxon>
        <taxon>Metazoa</taxon>
        <taxon>Ecdysozoa</taxon>
        <taxon>Arthropoda</taxon>
        <taxon>Chelicerata</taxon>
        <taxon>Arachnida</taxon>
        <taxon>Araneae</taxon>
        <taxon>Araneomorphae</taxon>
        <taxon>Entelegynae</taxon>
        <taxon>Araneoidea</taxon>
        <taxon>Nephilidae</taxon>
        <taxon>Trichonephila</taxon>
    </lineage>
</organism>
<gene>
    <name evidence="3" type="primary">ASM33_01950</name>
    <name evidence="3" type="ORF">TNCT_404721</name>
</gene>
<evidence type="ECO:0000313" key="4">
    <source>
        <dbReference type="Proteomes" id="UP000887116"/>
    </source>
</evidence>